<reference evidence="6 7" key="1">
    <citation type="submission" date="2020-08" db="EMBL/GenBank/DDBJ databases">
        <title>Genome public.</title>
        <authorList>
            <person name="Liu C."/>
            <person name="Sun Q."/>
        </authorList>
    </citation>
    <scope>NUCLEOTIDE SEQUENCE [LARGE SCALE GENOMIC DNA]</scope>
    <source>
        <strain evidence="6 7">M2</strain>
    </source>
</reference>
<keyword evidence="7" id="KW-1185">Reference proteome</keyword>
<proteinExistence type="predicted"/>
<keyword evidence="4 5" id="KW-0472">Membrane</keyword>
<feature type="transmembrane region" description="Helical" evidence="5">
    <location>
        <begin position="29"/>
        <end position="50"/>
    </location>
</feature>
<sequence>MEDIRLITTYISVIGAALGWFWGGGTPALYTLIVFMAIDYISGVMLAIVNKEVSSAVGARGIFKKMMIMAFVGMGHLLDAYAIGQGQMLQTAIIFFYMSNEGISILENTTELGLPIPQKLKDILVQLNKK</sequence>
<evidence type="ECO:0000256" key="3">
    <source>
        <dbReference type="ARBA" id="ARBA00022989"/>
    </source>
</evidence>
<name>A0ABR7GK29_9FIRM</name>
<dbReference type="Proteomes" id="UP000641741">
    <property type="component" value="Unassembled WGS sequence"/>
</dbReference>
<dbReference type="Pfam" id="PF05105">
    <property type="entry name" value="Phage_holin_4_1"/>
    <property type="match status" value="1"/>
</dbReference>
<comment type="caution">
    <text evidence="6">The sequence shown here is derived from an EMBL/GenBank/DDBJ whole genome shotgun (WGS) entry which is preliminary data.</text>
</comment>
<dbReference type="NCBIfam" id="TIGR01593">
    <property type="entry name" value="holin_tox_secr"/>
    <property type="match status" value="1"/>
</dbReference>
<keyword evidence="3 5" id="KW-1133">Transmembrane helix</keyword>
<evidence type="ECO:0000256" key="5">
    <source>
        <dbReference type="SAM" id="Phobius"/>
    </source>
</evidence>
<gene>
    <name evidence="6" type="ORF">H8S02_01640</name>
</gene>
<dbReference type="InterPro" id="IPR006480">
    <property type="entry name" value="Phage_holin_4_1"/>
</dbReference>
<keyword evidence="2 5" id="KW-0812">Transmembrane</keyword>
<dbReference type="EMBL" id="JACOPK010000001">
    <property type="protein sequence ID" value="MBC5694655.1"/>
    <property type="molecule type" value="Genomic_DNA"/>
</dbReference>
<evidence type="ECO:0000313" key="7">
    <source>
        <dbReference type="Proteomes" id="UP000641741"/>
    </source>
</evidence>
<organism evidence="6 7">
    <name type="scientific">Agathobaculum hominis</name>
    <dbReference type="NCBI Taxonomy" id="2763014"/>
    <lineage>
        <taxon>Bacteria</taxon>
        <taxon>Bacillati</taxon>
        <taxon>Bacillota</taxon>
        <taxon>Clostridia</taxon>
        <taxon>Eubacteriales</taxon>
        <taxon>Butyricicoccaceae</taxon>
        <taxon>Agathobaculum</taxon>
    </lineage>
</organism>
<feature type="transmembrane region" description="Helical" evidence="5">
    <location>
        <begin position="7"/>
        <end position="23"/>
    </location>
</feature>
<evidence type="ECO:0000256" key="2">
    <source>
        <dbReference type="ARBA" id="ARBA00022692"/>
    </source>
</evidence>
<dbReference type="RefSeq" id="WP_186968941.1">
    <property type="nucleotide sequence ID" value="NZ_JACOPK010000001.1"/>
</dbReference>
<evidence type="ECO:0000256" key="4">
    <source>
        <dbReference type="ARBA" id="ARBA00023136"/>
    </source>
</evidence>
<protein>
    <submittedName>
        <fullName evidence="6">Phage holin family protein</fullName>
    </submittedName>
</protein>
<comment type="subcellular location">
    <subcellularLocation>
        <location evidence="1">Membrane</location>
        <topology evidence="1">Multi-pass membrane protein</topology>
    </subcellularLocation>
</comment>
<accession>A0ABR7GK29</accession>
<evidence type="ECO:0000313" key="6">
    <source>
        <dbReference type="EMBL" id="MBC5694655.1"/>
    </source>
</evidence>
<feature type="transmembrane region" description="Helical" evidence="5">
    <location>
        <begin position="62"/>
        <end position="83"/>
    </location>
</feature>
<evidence type="ECO:0000256" key="1">
    <source>
        <dbReference type="ARBA" id="ARBA00004141"/>
    </source>
</evidence>